<keyword evidence="4 6" id="KW-0378">Hydrolase</keyword>
<dbReference type="AlphaFoldDB" id="A0A3D0WBA0"/>
<sequence>MSKEGMHDLDVVLTDVAAEIEANAVRIEEAADAKEPGLKPGPFGMAVTMLDGQQLCSGAAATPFPLQSIAKVFALETVLRAIGDDIFERVGREPSGDPFNSIVDLERTAGIPRNPFVNAGALVTVDALIDAKCARDAVINLVALELGQPVALDDEVLESEEQAGDLNRAMLSFMKHHGNLRSEPGAVMSAYVRQCAISLNASALANAGAFLARTRLAGGKADRERALRMRKLLALMMTCGHYDGSGDFALRVGLPAKSGVGGGILAVMPEVASIAVWSPNLDQHGNSILGVRALEMLVHRTGWSVFGPPGARDT</sequence>
<dbReference type="Pfam" id="PF04960">
    <property type="entry name" value="Glutaminase"/>
    <property type="match status" value="1"/>
</dbReference>
<dbReference type="InterPro" id="IPR015868">
    <property type="entry name" value="Glutaminase"/>
</dbReference>
<evidence type="ECO:0000256" key="5">
    <source>
        <dbReference type="ARBA" id="ARBA00049534"/>
    </source>
</evidence>
<dbReference type="EC" id="3.5.1.2" evidence="3 6"/>
<dbReference type="PANTHER" id="PTHR12544">
    <property type="entry name" value="GLUTAMINASE"/>
    <property type="match status" value="1"/>
</dbReference>
<dbReference type="Gene3D" id="3.40.710.10">
    <property type="entry name" value="DD-peptidase/beta-lactamase superfamily"/>
    <property type="match status" value="1"/>
</dbReference>
<evidence type="ECO:0000256" key="3">
    <source>
        <dbReference type="ARBA" id="ARBA00012918"/>
    </source>
</evidence>
<evidence type="ECO:0000256" key="1">
    <source>
        <dbReference type="ARBA" id="ARBA00011076"/>
    </source>
</evidence>
<dbReference type="NCBIfam" id="TIGR03814">
    <property type="entry name" value="Gln_ase"/>
    <property type="match status" value="1"/>
</dbReference>
<feature type="binding site" evidence="6">
    <location>
        <position position="68"/>
    </location>
    <ligand>
        <name>substrate</name>
    </ligand>
</feature>
<dbReference type="SUPFAM" id="SSF56601">
    <property type="entry name" value="beta-lactamase/transpeptidase-like"/>
    <property type="match status" value="1"/>
</dbReference>
<dbReference type="GO" id="GO:0006543">
    <property type="term" value="P:L-glutamine catabolic process"/>
    <property type="evidence" value="ECO:0007669"/>
    <property type="project" value="TreeGrafter"/>
</dbReference>
<name>A0A3D0WBA0_9SPHN</name>
<dbReference type="Proteomes" id="UP000262699">
    <property type="component" value="Unassembled WGS sequence"/>
</dbReference>
<accession>A0A3D0WBA0</accession>
<evidence type="ECO:0000256" key="6">
    <source>
        <dbReference type="HAMAP-Rule" id="MF_00313"/>
    </source>
</evidence>
<dbReference type="EMBL" id="DOYJ01000202">
    <property type="protein sequence ID" value="HCB75940.1"/>
    <property type="molecule type" value="Genomic_DNA"/>
</dbReference>
<gene>
    <name evidence="6 7" type="primary">glsA</name>
    <name evidence="7" type="ORF">DEP91_07160</name>
</gene>
<feature type="binding site" evidence="6">
    <location>
        <position position="242"/>
    </location>
    <ligand>
        <name>substrate</name>
    </ligand>
</feature>
<reference evidence="7 8" key="1">
    <citation type="journal article" date="2018" name="Nat. Biotechnol.">
        <title>A standardized bacterial taxonomy based on genome phylogeny substantially revises the tree of life.</title>
        <authorList>
            <person name="Parks D.H."/>
            <person name="Chuvochina M."/>
            <person name="Waite D.W."/>
            <person name="Rinke C."/>
            <person name="Skarshewski A."/>
            <person name="Chaumeil P.A."/>
            <person name="Hugenholtz P."/>
        </authorList>
    </citation>
    <scope>NUCLEOTIDE SEQUENCE [LARGE SCALE GENOMIC DNA]</scope>
    <source>
        <strain evidence="7">UBA9015</strain>
    </source>
</reference>
<dbReference type="InterPro" id="IPR012338">
    <property type="entry name" value="Beta-lactam/transpept-like"/>
</dbReference>
<feature type="binding site" evidence="6">
    <location>
        <position position="191"/>
    </location>
    <ligand>
        <name>substrate</name>
    </ligand>
</feature>
<organism evidence="7 8">
    <name type="scientific">Sphingomonas bacterium</name>
    <dbReference type="NCBI Taxonomy" id="1895847"/>
    <lineage>
        <taxon>Bacteria</taxon>
        <taxon>Pseudomonadati</taxon>
        <taxon>Pseudomonadota</taxon>
        <taxon>Alphaproteobacteria</taxon>
        <taxon>Sphingomonadales</taxon>
        <taxon>Sphingomonadaceae</taxon>
        <taxon>Sphingomonas</taxon>
    </lineage>
</organism>
<comment type="caution">
    <text evidence="7">The sequence shown here is derived from an EMBL/GenBank/DDBJ whole genome shotgun (WGS) entry which is preliminary data.</text>
</comment>
<evidence type="ECO:0000313" key="7">
    <source>
        <dbReference type="EMBL" id="HCB75940.1"/>
    </source>
</evidence>
<comment type="subunit">
    <text evidence="2 6">Homotetramer.</text>
</comment>
<evidence type="ECO:0000313" key="8">
    <source>
        <dbReference type="Proteomes" id="UP000262699"/>
    </source>
</evidence>
<keyword evidence="6" id="KW-0007">Acetylation</keyword>
<dbReference type="PANTHER" id="PTHR12544:SF29">
    <property type="entry name" value="GLUTAMINASE"/>
    <property type="match status" value="1"/>
</dbReference>
<comment type="similarity">
    <text evidence="1 6">Belongs to the glutaminase family.</text>
</comment>
<feature type="binding site" evidence="6">
    <location>
        <position position="167"/>
    </location>
    <ligand>
        <name>substrate</name>
    </ligand>
</feature>
<comment type="catalytic activity">
    <reaction evidence="5 6">
        <text>L-glutamine + H2O = L-glutamate + NH4(+)</text>
        <dbReference type="Rhea" id="RHEA:15889"/>
        <dbReference type="ChEBI" id="CHEBI:15377"/>
        <dbReference type="ChEBI" id="CHEBI:28938"/>
        <dbReference type="ChEBI" id="CHEBI:29985"/>
        <dbReference type="ChEBI" id="CHEBI:58359"/>
        <dbReference type="EC" id="3.5.1.2"/>
    </reaction>
</comment>
<dbReference type="GO" id="GO:0006537">
    <property type="term" value="P:glutamate biosynthetic process"/>
    <property type="evidence" value="ECO:0007669"/>
    <property type="project" value="TreeGrafter"/>
</dbReference>
<dbReference type="HAMAP" id="MF_00313">
    <property type="entry name" value="Glutaminase"/>
    <property type="match status" value="1"/>
</dbReference>
<evidence type="ECO:0000256" key="2">
    <source>
        <dbReference type="ARBA" id="ARBA00011881"/>
    </source>
</evidence>
<evidence type="ECO:0000256" key="4">
    <source>
        <dbReference type="ARBA" id="ARBA00022801"/>
    </source>
</evidence>
<proteinExistence type="inferred from homology"/>
<feature type="binding site" evidence="6">
    <location>
        <position position="118"/>
    </location>
    <ligand>
        <name>substrate</name>
    </ligand>
</feature>
<protein>
    <recommendedName>
        <fullName evidence="3 6">Glutaminase</fullName>
        <ecNumber evidence="3 6">3.5.1.2</ecNumber>
    </recommendedName>
</protein>
<dbReference type="GO" id="GO:0004359">
    <property type="term" value="F:glutaminase activity"/>
    <property type="evidence" value="ECO:0007669"/>
    <property type="project" value="UniProtKB-UniRule"/>
</dbReference>
<feature type="binding site" evidence="6">
    <location>
        <position position="160"/>
    </location>
    <ligand>
        <name>substrate</name>
    </ligand>
</feature>
<feature type="binding site" evidence="6">
    <location>
        <position position="260"/>
    </location>
    <ligand>
        <name>substrate</name>
    </ligand>
</feature>